<keyword evidence="3" id="KW-0813">Transport</keyword>
<dbReference type="PANTHER" id="PTHR30294">
    <property type="entry name" value="MEMBRANE COMPONENT OF ABC TRANSPORTER YHHJ-RELATED"/>
    <property type="match status" value="1"/>
</dbReference>
<dbReference type="Pfam" id="PF12698">
    <property type="entry name" value="ABC2_membrane_3"/>
    <property type="match status" value="1"/>
</dbReference>
<evidence type="ECO:0000256" key="5">
    <source>
        <dbReference type="ARBA" id="ARBA00022692"/>
    </source>
</evidence>
<proteinExistence type="inferred from homology"/>
<dbReference type="EMBL" id="LOHZ01000015">
    <property type="protein sequence ID" value="KYO68594.1"/>
    <property type="molecule type" value="Genomic_DNA"/>
</dbReference>
<dbReference type="Proteomes" id="UP000075737">
    <property type="component" value="Unassembled WGS sequence"/>
</dbReference>
<feature type="transmembrane region" description="Helical" evidence="8">
    <location>
        <begin position="291"/>
        <end position="309"/>
    </location>
</feature>
<protein>
    <recommendedName>
        <fullName evidence="9">ABC transmembrane type-2 domain-containing protein</fullName>
    </recommendedName>
</protein>
<name>A0A162MZD7_9FIRM</name>
<dbReference type="AlphaFoldDB" id="A0A162MZD7"/>
<feature type="transmembrane region" description="Helical" evidence="8">
    <location>
        <begin position="257"/>
        <end position="282"/>
    </location>
</feature>
<evidence type="ECO:0000256" key="2">
    <source>
        <dbReference type="ARBA" id="ARBA00007783"/>
    </source>
</evidence>
<keyword evidence="4" id="KW-1003">Cell membrane</keyword>
<evidence type="ECO:0000256" key="4">
    <source>
        <dbReference type="ARBA" id="ARBA00022475"/>
    </source>
</evidence>
<sequence>MRILSIMTKEFKENFANKQVMLLMILFPIVIIAILGFAFSNNFNTNFKFQDIKVIFTDKSGNEGVSLSFKKFIEEGRKIGIEFKEVEKIDEGINNIKNGKYSAYILLNSEGIVLYKNERNDLEANIIENMVSVFVDRYKTIDAIARVNPLGLKNITNIERDFTKIVSLDRKKALTSFDYYSVTMLTLIILYGSIGGVFAIDDERTRKTGMRILASPTKKHEILTGKLLGTAFSVFIQSVIIFAFSKYIYGAYWGHDIITVFLLLICEILFSVSIGIGLGFIIKNGRAAQGLVNAIIPFIAFLGGSYFPISSMNSKLLIKLSNASPITWINTAIFNVILNNDYKYVLTAVLVNLIPALFFIILSAYLFKKEAF</sequence>
<comment type="similarity">
    <text evidence="2">Belongs to the ABC-2 integral membrane protein family.</text>
</comment>
<dbReference type="PATRIC" id="fig|520767.4.peg.107"/>
<feature type="transmembrane region" description="Helical" evidence="8">
    <location>
        <begin position="344"/>
        <end position="367"/>
    </location>
</feature>
<reference evidence="10" key="1">
    <citation type="submission" date="2015-12" db="EMBL/GenBank/DDBJ databases">
        <title>Draft genome of Thermovenabulum gondwanense isolated from a red thermophilic microbial mat colonisisng an outflow channel of a bore well.</title>
        <authorList>
            <person name="Patel B.K."/>
        </authorList>
    </citation>
    <scope>NUCLEOTIDE SEQUENCE [LARGE SCALE GENOMIC DNA]</scope>
    <source>
        <strain evidence="10">R270</strain>
    </source>
</reference>
<feature type="domain" description="ABC transmembrane type-2" evidence="9">
    <location>
        <begin position="140"/>
        <end position="370"/>
    </location>
</feature>
<dbReference type="PANTHER" id="PTHR30294:SF48">
    <property type="entry name" value="LINEARMYCIN RESISTANCE PERMEASE PROTEIN LNRM"/>
    <property type="match status" value="1"/>
</dbReference>
<evidence type="ECO:0000313" key="11">
    <source>
        <dbReference type="Proteomes" id="UP000075737"/>
    </source>
</evidence>
<dbReference type="PROSITE" id="PS51012">
    <property type="entry name" value="ABC_TM2"/>
    <property type="match status" value="1"/>
</dbReference>
<dbReference type="GO" id="GO:0005886">
    <property type="term" value="C:plasma membrane"/>
    <property type="evidence" value="ECO:0007669"/>
    <property type="project" value="UniProtKB-SubCell"/>
</dbReference>
<comment type="subcellular location">
    <subcellularLocation>
        <location evidence="1">Cell membrane</location>
        <topology evidence="1">Multi-pass membrane protein</topology>
    </subcellularLocation>
</comment>
<organism evidence="10 11">
    <name type="scientific">Thermovenabulum gondwanense</name>
    <dbReference type="NCBI Taxonomy" id="520767"/>
    <lineage>
        <taxon>Bacteria</taxon>
        <taxon>Bacillati</taxon>
        <taxon>Bacillota</taxon>
        <taxon>Clostridia</taxon>
        <taxon>Thermosediminibacterales</taxon>
        <taxon>Thermosediminibacteraceae</taxon>
        <taxon>Thermovenabulum</taxon>
    </lineage>
</organism>
<feature type="transmembrane region" description="Helical" evidence="8">
    <location>
        <begin position="222"/>
        <end position="245"/>
    </location>
</feature>
<dbReference type="RefSeq" id="WP_068747301.1">
    <property type="nucleotide sequence ID" value="NZ_LOHZ01000015.1"/>
</dbReference>
<dbReference type="STRING" id="520767.ATZ99_01030"/>
<evidence type="ECO:0000256" key="6">
    <source>
        <dbReference type="ARBA" id="ARBA00022989"/>
    </source>
</evidence>
<gene>
    <name evidence="10" type="ORF">ATZ99_01030</name>
</gene>
<evidence type="ECO:0000256" key="8">
    <source>
        <dbReference type="SAM" id="Phobius"/>
    </source>
</evidence>
<evidence type="ECO:0000259" key="9">
    <source>
        <dbReference type="PROSITE" id="PS51012"/>
    </source>
</evidence>
<keyword evidence="5 8" id="KW-0812">Transmembrane</keyword>
<dbReference type="InterPro" id="IPR013525">
    <property type="entry name" value="ABC2_TM"/>
</dbReference>
<keyword evidence="6 8" id="KW-1133">Transmembrane helix</keyword>
<evidence type="ECO:0000256" key="3">
    <source>
        <dbReference type="ARBA" id="ARBA00022448"/>
    </source>
</evidence>
<dbReference type="InterPro" id="IPR051449">
    <property type="entry name" value="ABC-2_transporter_component"/>
</dbReference>
<dbReference type="InterPro" id="IPR047817">
    <property type="entry name" value="ABC2_TM_bact-type"/>
</dbReference>
<keyword evidence="11" id="KW-1185">Reference proteome</keyword>
<evidence type="ECO:0000256" key="7">
    <source>
        <dbReference type="ARBA" id="ARBA00023136"/>
    </source>
</evidence>
<keyword evidence="7 8" id="KW-0472">Membrane</keyword>
<dbReference type="GO" id="GO:0140359">
    <property type="term" value="F:ABC-type transporter activity"/>
    <property type="evidence" value="ECO:0007669"/>
    <property type="project" value="InterPro"/>
</dbReference>
<feature type="transmembrane region" description="Helical" evidence="8">
    <location>
        <begin position="20"/>
        <end position="39"/>
    </location>
</feature>
<comment type="caution">
    <text evidence="10">The sequence shown here is derived from an EMBL/GenBank/DDBJ whole genome shotgun (WGS) entry which is preliminary data.</text>
</comment>
<feature type="transmembrane region" description="Helical" evidence="8">
    <location>
        <begin position="179"/>
        <end position="201"/>
    </location>
</feature>
<dbReference type="OrthoDB" id="1864035at2"/>
<evidence type="ECO:0000313" key="10">
    <source>
        <dbReference type="EMBL" id="KYO68594.1"/>
    </source>
</evidence>
<evidence type="ECO:0000256" key="1">
    <source>
        <dbReference type="ARBA" id="ARBA00004651"/>
    </source>
</evidence>
<accession>A0A162MZD7</accession>